<organism evidence="9 10">
    <name type="scientific">Zoogloea oryzae</name>
    <dbReference type="NCBI Taxonomy" id="310767"/>
    <lineage>
        <taxon>Bacteria</taxon>
        <taxon>Pseudomonadati</taxon>
        <taxon>Pseudomonadota</taxon>
        <taxon>Betaproteobacteria</taxon>
        <taxon>Rhodocyclales</taxon>
        <taxon>Zoogloeaceae</taxon>
        <taxon>Zoogloea</taxon>
    </lineage>
</organism>
<evidence type="ECO:0000259" key="6">
    <source>
        <dbReference type="Pfam" id="PF25971"/>
    </source>
</evidence>
<evidence type="ECO:0000259" key="5">
    <source>
        <dbReference type="Pfam" id="PF25954"/>
    </source>
</evidence>
<dbReference type="Proteomes" id="UP001157167">
    <property type="component" value="Unassembled WGS sequence"/>
</dbReference>
<evidence type="ECO:0000256" key="3">
    <source>
        <dbReference type="SAM" id="MobiDB-lite"/>
    </source>
</evidence>
<sequence>MNLKNMTTRISRKHLIAVALIIAFGGVAGGFILHGGQGASESESHAHTEEHGDAEHHGAKADKAHAEDASHGDTEHHAQTSGPGAHGGTLLTDGTTRAEIQLDESAGEPIMRLWLLDNGKPVAPGAVKAHLTLTRPTGEVERMEFVVDKDSLKTRGTIAEPHVFEAVVVVETGSQTRRFMLNREEGKVELSNEQIKAAGVEIDKAGSARIRSSLQLPGEIRFNEDRTAHVVPRVAGVVESVSANLGQIVKKGQVLAVLASPALSEQRSELMAAQKRLSFARTTYERERKLWEEKISAEQDYLQARQVLREAEIAVANVQQKLTAIGASVDADGGLNRYVLRAPFDGMVVEKHIALGEAVKEDGQVFTISDLSTVWAEISVPAKDLARVRVGEKVTIKASSFDSTATGTVAYVGALIGEQTRTARARVLLSNPQGSWRPGLFVNVEVISSETEVPVAVLSEAIQNMDGKSVVFVRVDGGFVTQPVQTGRSDEAHTEVVSGIKAGASYAAAGSFVLKAEIGKGSAEHAH</sequence>
<feature type="compositionally biased region" description="Basic and acidic residues" evidence="3">
    <location>
        <begin position="42"/>
        <end position="78"/>
    </location>
</feature>
<dbReference type="InterPro" id="IPR058649">
    <property type="entry name" value="CzcB_C"/>
</dbReference>
<evidence type="ECO:0000256" key="2">
    <source>
        <dbReference type="ARBA" id="ARBA00022448"/>
    </source>
</evidence>
<dbReference type="InterPro" id="IPR051909">
    <property type="entry name" value="MFP_Cation_Efflux"/>
</dbReference>
<dbReference type="InterPro" id="IPR058648">
    <property type="entry name" value="HH_CzcB-like"/>
</dbReference>
<proteinExistence type="inferred from homology"/>
<dbReference type="InterPro" id="IPR058792">
    <property type="entry name" value="Beta-barrel_RND_2"/>
</dbReference>
<dbReference type="EMBL" id="BSPX01000019">
    <property type="protein sequence ID" value="GLT22147.1"/>
    <property type="molecule type" value="Genomic_DNA"/>
</dbReference>
<comment type="caution">
    <text evidence="9">The sequence shown here is derived from an EMBL/GenBank/DDBJ whole genome shotgun (WGS) entry which is preliminary data.</text>
</comment>
<reference evidence="10" key="1">
    <citation type="journal article" date="2019" name="Int. J. Syst. Evol. Microbiol.">
        <title>The Global Catalogue of Microorganisms (GCM) 10K type strain sequencing project: providing services to taxonomists for standard genome sequencing and annotation.</title>
        <authorList>
            <consortium name="The Broad Institute Genomics Platform"/>
            <consortium name="The Broad Institute Genome Sequencing Center for Infectious Disease"/>
            <person name="Wu L."/>
            <person name="Ma J."/>
        </authorList>
    </citation>
    <scope>NUCLEOTIDE SEQUENCE [LARGE SCALE GENOMIC DNA]</scope>
    <source>
        <strain evidence="10">NBRC 102407</strain>
    </source>
</reference>
<dbReference type="Pfam" id="PF25893">
    <property type="entry name" value="HH_CzcB"/>
    <property type="match status" value="1"/>
</dbReference>
<evidence type="ECO:0000313" key="10">
    <source>
        <dbReference type="Proteomes" id="UP001157167"/>
    </source>
</evidence>
<dbReference type="Gene3D" id="2.40.420.20">
    <property type="match status" value="1"/>
</dbReference>
<feature type="domain" description="CusB-like beta-barrel" evidence="5">
    <location>
        <begin position="373"/>
        <end position="448"/>
    </location>
</feature>
<protein>
    <submittedName>
        <fullName evidence="9">Cobalt-zinc-cadmium resistance protein</fullName>
    </submittedName>
</protein>
<evidence type="ECO:0000259" key="4">
    <source>
        <dbReference type="Pfam" id="PF25893"/>
    </source>
</evidence>
<evidence type="ECO:0000259" key="7">
    <source>
        <dbReference type="Pfam" id="PF25973"/>
    </source>
</evidence>
<dbReference type="InterPro" id="IPR058647">
    <property type="entry name" value="BSH_CzcB-like"/>
</dbReference>
<feature type="region of interest" description="Disordered" evidence="3">
    <location>
        <begin position="37"/>
        <end position="92"/>
    </location>
</feature>
<gene>
    <name evidence="9" type="primary">czcB</name>
    <name evidence="9" type="ORF">GCM10007933_16050</name>
</gene>
<evidence type="ECO:0000256" key="1">
    <source>
        <dbReference type="ARBA" id="ARBA00009477"/>
    </source>
</evidence>
<dbReference type="InterPro" id="IPR006143">
    <property type="entry name" value="RND_pump_MFP"/>
</dbReference>
<evidence type="ECO:0000313" key="9">
    <source>
        <dbReference type="EMBL" id="GLT22147.1"/>
    </source>
</evidence>
<comment type="similarity">
    <text evidence="1">Belongs to the membrane fusion protein (MFP) (TC 8.A.1) family.</text>
</comment>
<dbReference type="InterPro" id="IPR058646">
    <property type="entry name" value="CzcB_N"/>
</dbReference>
<feature type="domain" description="CzcB-like barrel-sandwich hybrid" evidence="7">
    <location>
        <begin position="226"/>
        <end position="370"/>
    </location>
</feature>
<dbReference type="SUPFAM" id="SSF111369">
    <property type="entry name" value="HlyD-like secretion proteins"/>
    <property type="match status" value="1"/>
</dbReference>
<accession>A0ABQ6F987</accession>
<dbReference type="Pfam" id="PF25975">
    <property type="entry name" value="CzcB_C"/>
    <property type="match status" value="1"/>
</dbReference>
<dbReference type="Gene3D" id="2.40.50.100">
    <property type="match status" value="1"/>
</dbReference>
<feature type="domain" description="CzcB N-terminal" evidence="6">
    <location>
        <begin position="88"/>
        <end position="179"/>
    </location>
</feature>
<name>A0ABQ6F987_9RHOO</name>
<feature type="domain" description="CzcB-like alpha-helical hairpin" evidence="4">
    <location>
        <begin position="265"/>
        <end position="324"/>
    </location>
</feature>
<evidence type="ECO:0000259" key="8">
    <source>
        <dbReference type="Pfam" id="PF25975"/>
    </source>
</evidence>
<dbReference type="Pfam" id="PF25971">
    <property type="entry name" value="CzcB_N"/>
    <property type="match status" value="1"/>
</dbReference>
<dbReference type="Pfam" id="PF25954">
    <property type="entry name" value="Beta-barrel_RND_2"/>
    <property type="match status" value="1"/>
</dbReference>
<dbReference type="Pfam" id="PF25973">
    <property type="entry name" value="BSH_CzcB"/>
    <property type="match status" value="1"/>
</dbReference>
<dbReference type="RefSeq" id="WP_284187514.1">
    <property type="nucleotide sequence ID" value="NZ_BSPX01000019.1"/>
</dbReference>
<dbReference type="PANTHER" id="PTHR30097:SF4">
    <property type="entry name" value="SLR6042 PROTEIN"/>
    <property type="match status" value="1"/>
</dbReference>
<keyword evidence="10" id="KW-1185">Reference proteome</keyword>
<dbReference type="PANTHER" id="PTHR30097">
    <property type="entry name" value="CATION EFFLUX SYSTEM PROTEIN CUSB"/>
    <property type="match status" value="1"/>
</dbReference>
<dbReference type="Gene3D" id="2.40.30.170">
    <property type="match status" value="1"/>
</dbReference>
<feature type="domain" description="CzcB-like C-terminal circularly permuted SH3-like" evidence="8">
    <location>
        <begin position="455"/>
        <end position="515"/>
    </location>
</feature>
<dbReference type="NCBIfam" id="TIGR01730">
    <property type="entry name" value="RND_mfp"/>
    <property type="match status" value="1"/>
</dbReference>
<keyword evidence="2" id="KW-0813">Transport</keyword>